<feature type="region of interest" description="Disordered" evidence="2">
    <location>
        <begin position="119"/>
        <end position="138"/>
    </location>
</feature>
<accession>A0A6A6AGR6</accession>
<sequence length="285" mass="31647">MPPLTSTVPTPIHPFESPTTLPTPHYPPLSLPDVEMDVLTRVAYLVLGLRDLWALRGIIGGAEEQRIVQEVEHALAEEVVSTLHALEMWGPRSDGDVKLENIGPDHNVEDFGREVLRTGSEMDDNIDTAKPDDPDPDPSQRCGVCLDAYTSSHPAFLISACNHIIGKPCLDTWLNGTAQNANLCPFCRMQMCERRARRPTGPSTNIFAEQNALVNRLTRALLLLQDMDILLTEFFAGGYAGSWLADTMCGVNMRLFENGVGFAFVQDEMEDLGWRLRRVDWAASD</sequence>
<dbReference type="GeneID" id="54412601"/>
<dbReference type="InterPro" id="IPR013083">
    <property type="entry name" value="Znf_RING/FYVE/PHD"/>
</dbReference>
<organism evidence="4 5">
    <name type="scientific">Dothidotthia symphoricarpi CBS 119687</name>
    <dbReference type="NCBI Taxonomy" id="1392245"/>
    <lineage>
        <taxon>Eukaryota</taxon>
        <taxon>Fungi</taxon>
        <taxon>Dikarya</taxon>
        <taxon>Ascomycota</taxon>
        <taxon>Pezizomycotina</taxon>
        <taxon>Dothideomycetes</taxon>
        <taxon>Pleosporomycetidae</taxon>
        <taxon>Pleosporales</taxon>
        <taxon>Dothidotthiaceae</taxon>
        <taxon>Dothidotthia</taxon>
    </lineage>
</organism>
<dbReference type="Proteomes" id="UP000799771">
    <property type="component" value="Unassembled WGS sequence"/>
</dbReference>
<reference evidence="4" key="1">
    <citation type="journal article" date="2020" name="Stud. Mycol.">
        <title>101 Dothideomycetes genomes: a test case for predicting lifestyles and emergence of pathogens.</title>
        <authorList>
            <person name="Haridas S."/>
            <person name="Albert R."/>
            <person name="Binder M."/>
            <person name="Bloem J."/>
            <person name="Labutti K."/>
            <person name="Salamov A."/>
            <person name="Andreopoulos B."/>
            <person name="Baker S."/>
            <person name="Barry K."/>
            <person name="Bills G."/>
            <person name="Bluhm B."/>
            <person name="Cannon C."/>
            <person name="Castanera R."/>
            <person name="Culley D."/>
            <person name="Daum C."/>
            <person name="Ezra D."/>
            <person name="Gonzalez J."/>
            <person name="Henrissat B."/>
            <person name="Kuo A."/>
            <person name="Liang C."/>
            <person name="Lipzen A."/>
            <person name="Lutzoni F."/>
            <person name="Magnuson J."/>
            <person name="Mondo S."/>
            <person name="Nolan M."/>
            <person name="Ohm R."/>
            <person name="Pangilinan J."/>
            <person name="Park H.-J."/>
            <person name="Ramirez L."/>
            <person name="Alfaro M."/>
            <person name="Sun H."/>
            <person name="Tritt A."/>
            <person name="Yoshinaga Y."/>
            <person name="Zwiers L.-H."/>
            <person name="Turgeon B."/>
            <person name="Goodwin S."/>
            <person name="Spatafora J."/>
            <person name="Crous P."/>
            <person name="Grigoriev I."/>
        </authorList>
    </citation>
    <scope>NUCLEOTIDE SEQUENCE</scope>
    <source>
        <strain evidence="4">CBS 119687</strain>
    </source>
</reference>
<dbReference type="Pfam" id="PF13639">
    <property type="entry name" value="zf-RING_2"/>
    <property type="match status" value="1"/>
</dbReference>
<dbReference type="OrthoDB" id="2849579at2759"/>
<evidence type="ECO:0000259" key="3">
    <source>
        <dbReference type="PROSITE" id="PS50089"/>
    </source>
</evidence>
<gene>
    <name evidence="4" type="ORF">P153DRAFT_418841</name>
</gene>
<feature type="domain" description="RING-type" evidence="3">
    <location>
        <begin position="142"/>
        <end position="188"/>
    </location>
</feature>
<dbReference type="GO" id="GO:0008270">
    <property type="term" value="F:zinc ion binding"/>
    <property type="evidence" value="ECO:0007669"/>
    <property type="project" value="UniProtKB-KW"/>
</dbReference>
<dbReference type="SUPFAM" id="SSF57850">
    <property type="entry name" value="RING/U-box"/>
    <property type="match status" value="1"/>
</dbReference>
<dbReference type="InterPro" id="IPR001841">
    <property type="entry name" value="Znf_RING"/>
</dbReference>
<name>A0A6A6AGR6_9PLEO</name>
<dbReference type="EMBL" id="ML977505">
    <property type="protein sequence ID" value="KAF2130114.1"/>
    <property type="molecule type" value="Genomic_DNA"/>
</dbReference>
<evidence type="ECO:0000313" key="4">
    <source>
        <dbReference type="EMBL" id="KAF2130114.1"/>
    </source>
</evidence>
<dbReference type="Gene3D" id="3.30.40.10">
    <property type="entry name" value="Zinc/RING finger domain, C3HC4 (zinc finger)"/>
    <property type="match status" value="1"/>
</dbReference>
<proteinExistence type="predicted"/>
<protein>
    <recommendedName>
        <fullName evidence="3">RING-type domain-containing protein</fullName>
    </recommendedName>
</protein>
<evidence type="ECO:0000313" key="5">
    <source>
        <dbReference type="Proteomes" id="UP000799771"/>
    </source>
</evidence>
<evidence type="ECO:0000256" key="2">
    <source>
        <dbReference type="SAM" id="MobiDB-lite"/>
    </source>
</evidence>
<feature type="region of interest" description="Disordered" evidence="2">
    <location>
        <begin position="1"/>
        <end position="21"/>
    </location>
</feature>
<keyword evidence="1" id="KW-0863">Zinc-finger</keyword>
<keyword evidence="1" id="KW-0479">Metal-binding</keyword>
<dbReference type="PROSITE" id="PS50089">
    <property type="entry name" value="ZF_RING_2"/>
    <property type="match status" value="1"/>
</dbReference>
<dbReference type="RefSeq" id="XP_033524501.1">
    <property type="nucleotide sequence ID" value="XM_033672169.1"/>
</dbReference>
<keyword evidence="5" id="KW-1185">Reference proteome</keyword>
<evidence type="ECO:0000256" key="1">
    <source>
        <dbReference type="PROSITE-ProRule" id="PRU00175"/>
    </source>
</evidence>
<keyword evidence="1" id="KW-0862">Zinc</keyword>
<dbReference type="AlphaFoldDB" id="A0A6A6AGR6"/>